<evidence type="ECO:0000313" key="2">
    <source>
        <dbReference type="EMBL" id="SMG23657.1"/>
    </source>
</evidence>
<feature type="transmembrane region" description="Helical" evidence="1">
    <location>
        <begin position="7"/>
        <end position="25"/>
    </location>
</feature>
<sequence length="120" mass="14188">MRKRVKAVAFGVVEFMILIITGLYIHHIGWANLKLMHELHMTEQSILPMEAEGEYVTKFNGHRERLKERMKKEGWTYMDQEGAGYFFEQDGQTTIVTAKQIWNRHYIVYKITDHVVDLSD</sequence>
<keyword evidence="1" id="KW-1133">Transmembrane helix</keyword>
<dbReference type="EMBL" id="FXAZ01000001">
    <property type="protein sequence ID" value="SMG23657.1"/>
    <property type="molecule type" value="Genomic_DNA"/>
</dbReference>
<protein>
    <submittedName>
        <fullName evidence="2">Uncharacterized protein</fullName>
    </submittedName>
</protein>
<keyword evidence="3" id="KW-1185">Reference proteome</keyword>
<organism evidence="2 3">
    <name type="scientific">Paenibacillus aquistagni</name>
    <dbReference type="NCBI Taxonomy" id="1852522"/>
    <lineage>
        <taxon>Bacteria</taxon>
        <taxon>Bacillati</taxon>
        <taxon>Bacillota</taxon>
        <taxon>Bacilli</taxon>
        <taxon>Bacillales</taxon>
        <taxon>Paenibacillaceae</taxon>
        <taxon>Paenibacillus</taxon>
    </lineage>
</organism>
<reference evidence="2 3" key="1">
    <citation type="submission" date="2017-04" db="EMBL/GenBank/DDBJ databases">
        <authorList>
            <person name="Afonso C.L."/>
            <person name="Miller P.J."/>
            <person name="Scott M.A."/>
            <person name="Spackman E."/>
            <person name="Goraichik I."/>
            <person name="Dimitrov K.M."/>
            <person name="Suarez D.L."/>
            <person name="Swayne D.E."/>
        </authorList>
    </citation>
    <scope>NUCLEOTIDE SEQUENCE [LARGE SCALE GENOMIC DNA]</scope>
    <source>
        <strain evidence="2 3">11</strain>
    </source>
</reference>
<evidence type="ECO:0000313" key="3">
    <source>
        <dbReference type="Proteomes" id="UP000193834"/>
    </source>
</evidence>
<keyword evidence="1" id="KW-0472">Membrane</keyword>
<dbReference type="OrthoDB" id="6194834at2"/>
<dbReference type="AlphaFoldDB" id="A0A1X7J7F5"/>
<dbReference type="RefSeq" id="WP_085493479.1">
    <property type="nucleotide sequence ID" value="NZ_FXAZ01000001.1"/>
</dbReference>
<accession>A0A1X7J7F5</accession>
<dbReference type="Proteomes" id="UP000193834">
    <property type="component" value="Unassembled WGS sequence"/>
</dbReference>
<name>A0A1X7J7F5_9BACL</name>
<evidence type="ECO:0000256" key="1">
    <source>
        <dbReference type="SAM" id="Phobius"/>
    </source>
</evidence>
<keyword evidence="1" id="KW-0812">Transmembrane</keyword>
<gene>
    <name evidence="2" type="ORF">SAMN06295960_1326</name>
</gene>
<proteinExistence type="predicted"/>